<dbReference type="PROSITE" id="PS50231">
    <property type="entry name" value="RICIN_B_LECTIN"/>
    <property type="match status" value="1"/>
</dbReference>
<feature type="transmembrane region" description="Helical" evidence="2">
    <location>
        <begin position="55"/>
        <end position="75"/>
    </location>
</feature>
<keyword evidence="2" id="KW-1133">Transmembrane helix</keyword>
<name>A0A919ED23_9ACTN</name>
<keyword evidence="2" id="KW-0472">Membrane</keyword>
<sequence length="305" mass="30598">MSGVSQGGQDTEPADGPQTRTRSGDLTVSSKVNKGISIGWAERVLIKVREHRSRILFVVVPVVTTGGAFLAGTLVPHESAAPEHGSQGRGKPSPSVLSSPSPAGSSSASPSASAVSPPPPVPMATRAPAGPDPHDDSGGGPAPGRSPDPAPTAQGGAPGPRAAGTGTLSPGARSHLENVAQQQCLSGDDFSPAFGPCGAGSSYSWTLRSTGGGAFTLVNRASGKCLTAPNNNNYAAGLNPCGWGANEHWHIDTSASAGQTLQNNETGHCLTIAPPQIGFNGANQVQVATCNSDDPRQLWKGGGPA</sequence>
<dbReference type="InterPro" id="IPR000772">
    <property type="entry name" value="Ricin_B_lectin"/>
</dbReference>
<dbReference type="Pfam" id="PF14200">
    <property type="entry name" value="RicinB_lectin_2"/>
    <property type="match status" value="1"/>
</dbReference>
<feature type="compositionally biased region" description="Low complexity" evidence="1">
    <location>
        <begin position="92"/>
        <end position="115"/>
    </location>
</feature>
<protein>
    <recommendedName>
        <fullName evidence="3">Ricin B lectin domain-containing protein</fullName>
    </recommendedName>
</protein>
<keyword evidence="2" id="KW-0812">Transmembrane</keyword>
<dbReference type="EMBL" id="BNBD01000004">
    <property type="protein sequence ID" value="GHF44332.1"/>
    <property type="molecule type" value="Genomic_DNA"/>
</dbReference>
<dbReference type="InterPro" id="IPR035992">
    <property type="entry name" value="Ricin_B-like_lectins"/>
</dbReference>
<evidence type="ECO:0000313" key="5">
    <source>
        <dbReference type="Proteomes" id="UP000638313"/>
    </source>
</evidence>
<reference evidence="4" key="1">
    <citation type="journal article" date="2014" name="Int. J. Syst. Evol. Microbiol.">
        <title>Complete genome sequence of Corynebacterium casei LMG S-19264T (=DSM 44701T), isolated from a smear-ripened cheese.</title>
        <authorList>
            <consortium name="US DOE Joint Genome Institute (JGI-PGF)"/>
            <person name="Walter F."/>
            <person name="Albersmeier A."/>
            <person name="Kalinowski J."/>
            <person name="Ruckert C."/>
        </authorList>
    </citation>
    <scope>NUCLEOTIDE SEQUENCE</scope>
    <source>
        <strain evidence="4">JCM 4059</strain>
    </source>
</reference>
<accession>A0A919ED23</accession>
<evidence type="ECO:0000256" key="1">
    <source>
        <dbReference type="SAM" id="MobiDB-lite"/>
    </source>
</evidence>
<organism evidence="4 5">
    <name type="scientific">Streptomyces mashuensis</name>
    <dbReference type="NCBI Taxonomy" id="33904"/>
    <lineage>
        <taxon>Bacteria</taxon>
        <taxon>Bacillati</taxon>
        <taxon>Actinomycetota</taxon>
        <taxon>Actinomycetes</taxon>
        <taxon>Kitasatosporales</taxon>
        <taxon>Streptomycetaceae</taxon>
        <taxon>Streptomyces</taxon>
    </lineage>
</organism>
<feature type="region of interest" description="Disordered" evidence="1">
    <location>
        <begin position="1"/>
        <end position="28"/>
    </location>
</feature>
<dbReference type="Proteomes" id="UP000638313">
    <property type="component" value="Unassembled WGS sequence"/>
</dbReference>
<evidence type="ECO:0000259" key="3">
    <source>
        <dbReference type="Pfam" id="PF14200"/>
    </source>
</evidence>
<dbReference type="Gene3D" id="2.80.10.50">
    <property type="match status" value="1"/>
</dbReference>
<proteinExistence type="predicted"/>
<reference evidence="4" key="2">
    <citation type="submission" date="2020-09" db="EMBL/GenBank/DDBJ databases">
        <authorList>
            <person name="Sun Q."/>
            <person name="Ohkuma M."/>
        </authorList>
    </citation>
    <scope>NUCLEOTIDE SEQUENCE</scope>
    <source>
        <strain evidence="4">JCM 4059</strain>
    </source>
</reference>
<dbReference type="SUPFAM" id="SSF50370">
    <property type="entry name" value="Ricin B-like lectins"/>
    <property type="match status" value="1"/>
</dbReference>
<dbReference type="CDD" id="cd23415">
    <property type="entry name" value="beta-trefoil_Ricin_AH"/>
    <property type="match status" value="1"/>
</dbReference>
<evidence type="ECO:0000256" key="2">
    <source>
        <dbReference type="SAM" id="Phobius"/>
    </source>
</evidence>
<feature type="domain" description="Ricin B lectin" evidence="3">
    <location>
        <begin position="204"/>
        <end position="273"/>
    </location>
</feature>
<keyword evidence="5" id="KW-1185">Reference proteome</keyword>
<dbReference type="RefSeq" id="WP_190129757.1">
    <property type="nucleotide sequence ID" value="NZ_BNBD01000004.1"/>
</dbReference>
<dbReference type="AlphaFoldDB" id="A0A919ED23"/>
<feature type="region of interest" description="Disordered" evidence="1">
    <location>
        <begin position="79"/>
        <end position="172"/>
    </location>
</feature>
<feature type="compositionally biased region" description="Low complexity" evidence="1">
    <location>
        <begin position="151"/>
        <end position="167"/>
    </location>
</feature>
<comment type="caution">
    <text evidence="4">The sequence shown here is derived from an EMBL/GenBank/DDBJ whole genome shotgun (WGS) entry which is preliminary data.</text>
</comment>
<feature type="compositionally biased region" description="Polar residues" evidence="1">
    <location>
        <begin position="18"/>
        <end position="28"/>
    </location>
</feature>
<evidence type="ECO:0000313" key="4">
    <source>
        <dbReference type="EMBL" id="GHF44332.1"/>
    </source>
</evidence>
<gene>
    <name evidence="4" type="ORF">GCM10010218_27070</name>
</gene>